<evidence type="ECO:0000256" key="4">
    <source>
        <dbReference type="ARBA" id="ARBA00023235"/>
    </source>
</evidence>
<dbReference type="InterPro" id="IPR001179">
    <property type="entry name" value="PPIase_FKBP_dom"/>
</dbReference>
<keyword evidence="7" id="KW-0732">Signal</keyword>
<organism evidence="9 10">
    <name type="scientific">Larkinella punicea</name>
    <dbReference type="NCBI Taxonomy" id="2315727"/>
    <lineage>
        <taxon>Bacteria</taxon>
        <taxon>Pseudomonadati</taxon>
        <taxon>Bacteroidota</taxon>
        <taxon>Cytophagia</taxon>
        <taxon>Cytophagales</taxon>
        <taxon>Spirosomataceae</taxon>
        <taxon>Larkinella</taxon>
    </lineage>
</organism>
<dbReference type="PROSITE" id="PS51257">
    <property type="entry name" value="PROKAR_LIPOPROTEIN"/>
    <property type="match status" value="1"/>
</dbReference>
<evidence type="ECO:0000313" key="9">
    <source>
        <dbReference type="EMBL" id="RCR69663.1"/>
    </source>
</evidence>
<evidence type="ECO:0000256" key="6">
    <source>
        <dbReference type="RuleBase" id="RU003915"/>
    </source>
</evidence>
<feature type="signal peptide" evidence="7">
    <location>
        <begin position="1"/>
        <end position="20"/>
    </location>
</feature>
<dbReference type="EC" id="5.2.1.8" evidence="6"/>
<dbReference type="GO" id="GO:0003755">
    <property type="term" value="F:peptidyl-prolyl cis-trans isomerase activity"/>
    <property type="evidence" value="ECO:0007669"/>
    <property type="project" value="UniProtKB-UniRule"/>
</dbReference>
<comment type="catalytic activity">
    <reaction evidence="1 5 6">
        <text>[protein]-peptidylproline (omega=180) = [protein]-peptidylproline (omega=0)</text>
        <dbReference type="Rhea" id="RHEA:16237"/>
        <dbReference type="Rhea" id="RHEA-COMP:10747"/>
        <dbReference type="Rhea" id="RHEA-COMP:10748"/>
        <dbReference type="ChEBI" id="CHEBI:83833"/>
        <dbReference type="ChEBI" id="CHEBI:83834"/>
        <dbReference type="EC" id="5.2.1.8"/>
    </reaction>
</comment>
<proteinExistence type="inferred from homology"/>
<dbReference type="AlphaFoldDB" id="A0A368JST9"/>
<name>A0A368JST9_9BACT</name>
<protein>
    <recommendedName>
        <fullName evidence="6">Peptidyl-prolyl cis-trans isomerase</fullName>
        <ecNumber evidence="6">5.2.1.8</ecNumber>
    </recommendedName>
</protein>
<evidence type="ECO:0000256" key="3">
    <source>
        <dbReference type="ARBA" id="ARBA00023110"/>
    </source>
</evidence>
<keyword evidence="3 5" id="KW-0697">Rotamase</keyword>
<dbReference type="PANTHER" id="PTHR43811">
    <property type="entry name" value="FKBP-TYPE PEPTIDYL-PROLYL CIS-TRANS ISOMERASE FKPA"/>
    <property type="match status" value="1"/>
</dbReference>
<comment type="similarity">
    <text evidence="2 6">Belongs to the FKBP-type PPIase family.</text>
</comment>
<comment type="caution">
    <text evidence="9">The sequence shown here is derived from an EMBL/GenBank/DDBJ whole genome shotgun (WGS) entry which is preliminary data.</text>
</comment>
<evidence type="ECO:0000256" key="2">
    <source>
        <dbReference type="ARBA" id="ARBA00006577"/>
    </source>
</evidence>
<dbReference type="EMBL" id="QOWE01000007">
    <property type="protein sequence ID" value="RCR69663.1"/>
    <property type="molecule type" value="Genomic_DNA"/>
</dbReference>
<keyword evidence="10" id="KW-1185">Reference proteome</keyword>
<dbReference type="OrthoDB" id="9814548at2"/>
<dbReference type="InterPro" id="IPR046357">
    <property type="entry name" value="PPIase_dom_sf"/>
</dbReference>
<evidence type="ECO:0000256" key="7">
    <source>
        <dbReference type="SAM" id="SignalP"/>
    </source>
</evidence>
<accession>A0A368JST9</accession>
<evidence type="ECO:0000256" key="5">
    <source>
        <dbReference type="PROSITE-ProRule" id="PRU00277"/>
    </source>
</evidence>
<reference evidence="9 10" key="1">
    <citation type="submission" date="2018-07" db="EMBL/GenBank/DDBJ databases">
        <title>Genome analysis of Larkinella rosea.</title>
        <authorList>
            <person name="Zhou Z."/>
            <person name="Wang G."/>
        </authorList>
    </citation>
    <scope>NUCLEOTIDE SEQUENCE [LARGE SCALE GENOMIC DNA]</scope>
    <source>
        <strain evidence="10">zzj9</strain>
    </source>
</reference>
<dbReference type="PROSITE" id="PS50059">
    <property type="entry name" value="FKBP_PPIASE"/>
    <property type="match status" value="1"/>
</dbReference>
<dbReference type="RefSeq" id="WP_114405857.1">
    <property type="nucleotide sequence ID" value="NZ_QOWE01000007.1"/>
</dbReference>
<feature type="chain" id="PRO_5017025968" description="Peptidyl-prolyl cis-trans isomerase" evidence="7">
    <location>
        <begin position="21"/>
        <end position="158"/>
    </location>
</feature>
<evidence type="ECO:0000313" key="10">
    <source>
        <dbReference type="Proteomes" id="UP000253383"/>
    </source>
</evidence>
<feature type="domain" description="PPIase FKBP-type" evidence="8">
    <location>
        <begin position="77"/>
        <end position="158"/>
    </location>
</feature>
<evidence type="ECO:0000256" key="1">
    <source>
        <dbReference type="ARBA" id="ARBA00000971"/>
    </source>
</evidence>
<gene>
    <name evidence="9" type="ORF">DUE52_09955</name>
</gene>
<dbReference type="Proteomes" id="UP000253383">
    <property type="component" value="Unassembled WGS sequence"/>
</dbReference>
<keyword evidence="4 5" id="KW-0413">Isomerase</keyword>
<dbReference type="SUPFAM" id="SSF54534">
    <property type="entry name" value="FKBP-like"/>
    <property type="match status" value="1"/>
</dbReference>
<dbReference type="Pfam" id="PF00254">
    <property type="entry name" value="FKBP_C"/>
    <property type="match status" value="1"/>
</dbReference>
<evidence type="ECO:0000259" key="8">
    <source>
        <dbReference type="PROSITE" id="PS50059"/>
    </source>
</evidence>
<dbReference type="Gene3D" id="3.10.50.40">
    <property type="match status" value="1"/>
</dbReference>
<sequence length="158" mass="16548">MKRYGFILVAWALLAGSCQQAEQAPCDPTIPTLKAPDSEIAALKKYIDSSGISAMADGRGFYYSIQAPGTGTKPTLCSAVTVNYVGKLTNGTTFDSSSNITFGLNQLIVGWQEGIPLIAPGGSITLYLPPSLAYGAQALNGIPANSILVFTIDLIQSN</sequence>
<dbReference type="PANTHER" id="PTHR43811:SF19">
    <property type="entry name" value="39 KDA FK506-BINDING NUCLEAR PROTEIN"/>
    <property type="match status" value="1"/>
</dbReference>